<dbReference type="EMBL" id="JABAFY010000034">
    <property type="protein sequence ID" value="NME52651.1"/>
    <property type="molecule type" value="Genomic_DNA"/>
</dbReference>
<dbReference type="NCBIfam" id="TIGR03022">
    <property type="entry name" value="WbaP_sugtrans"/>
    <property type="match status" value="1"/>
</dbReference>
<dbReference type="PANTHER" id="PTHR30576">
    <property type="entry name" value="COLANIC BIOSYNTHESIS UDP-GLUCOSE LIPID CARRIER TRANSFERASE"/>
    <property type="match status" value="1"/>
</dbReference>
<dbReference type="NCBIfam" id="TIGR03025">
    <property type="entry name" value="EPS_sugtrans"/>
    <property type="match status" value="1"/>
</dbReference>
<keyword evidence="5 11" id="KW-0808">Transferase</keyword>
<evidence type="ECO:0000256" key="1">
    <source>
        <dbReference type="ARBA" id="ARBA00004141"/>
    </source>
</evidence>
<protein>
    <submittedName>
        <fullName evidence="11">Undecaprenyl-phosphate galactose phosphotransferase WbaP</fullName>
    </submittedName>
</protein>
<feature type="transmembrane region" description="Helical" evidence="9">
    <location>
        <begin position="20"/>
        <end position="45"/>
    </location>
</feature>
<evidence type="ECO:0000256" key="5">
    <source>
        <dbReference type="ARBA" id="ARBA00022679"/>
    </source>
</evidence>
<sequence length="465" mass="53785">MEFSRLAQRMLQSLGVPLRVILLVCCDFLTLFACTFFVLCLRALWGDLNITSYDWMLSMLLLAPFMGLALGLYGVISLPAYVESRKLCALSTLTFGLILALLFAGKASVAYSRIVLVGAWLLSIFLLPVTRRFCRHYFGKFRWWGTPLVILDRSNTGRELWHYLKRHPWLGLSPVDIFTLPPDMEEARRQLKDAERRHPGAIALMLQPSDAHTARFVHEASRYFVKILVVPAQSSGVRQHWFHACDLGTMTGFMLMQNLRRRWRQRLKRALDLVLCLPVVVLCSVPGLLLCLLIRLDSRGPVFYRQRRLGKDGKAFDVFKFRTMRQDADEVLARCLEENPDLRDEWEKDRKLKHDPRITRVGRFLRKSSLDELPQLINVVRGEMSLVGPRPIVEAEIAKYGEVYADYCRVRPGITGLWQVSGRNNTTYEERVSLDRYYVTNWCIWMDLWILARTFPVVLTGYGAY</sequence>
<keyword evidence="4" id="KW-1003">Cell membrane</keyword>
<feature type="transmembrane region" description="Helical" evidence="9">
    <location>
        <begin position="110"/>
        <end position="130"/>
    </location>
</feature>
<gene>
    <name evidence="11" type="primary">wbaP</name>
    <name evidence="11" type="ORF">HF854_09000</name>
</gene>
<dbReference type="GO" id="GO:0005886">
    <property type="term" value="C:plasma membrane"/>
    <property type="evidence" value="ECO:0007669"/>
    <property type="project" value="UniProtKB-SubCell"/>
</dbReference>
<reference evidence="11 12" key="1">
    <citation type="submission" date="2020-04" db="EMBL/GenBank/DDBJ databases">
        <authorList>
            <person name="Hitch T.C.A."/>
            <person name="Wylensek D."/>
            <person name="Clavel T."/>
        </authorList>
    </citation>
    <scope>NUCLEOTIDE SEQUENCE [LARGE SCALE GENOMIC DNA]</scope>
    <source>
        <strain evidence="11 12">PG-251-APC-1</strain>
    </source>
</reference>
<evidence type="ECO:0000313" key="11">
    <source>
        <dbReference type="EMBL" id="NME52651.1"/>
    </source>
</evidence>
<feature type="domain" description="Bacterial sugar transferase" evidence="10">
    <location>
        <begin position="268"/>
        <end position="459"/>
    </location>
</feature>
<dbReference type="InterPro" id="IPR017472">
    <property type="entry name" value="Undecaprenyl-P_galact_Ptfrase"/>
</dbReference>
<dbReference type="PANTHER" id="PTHR30576:SF4">
    <property type="entry name" value="UNDECAPRENYL-PHOSPHATE GALACTOSE PHOSPHOTRANSFERASE"/>
    <property type="match status" value="1"/>
</dbReference>
<name>A0A848C8N3_9BACT</name>
<dbReference type="InterPro" id="IPR003362">
    <property type="entry name" value="Bact_transf"/>
</dbReference>
<dbReference type="GO" id="GO:0016780">
    <property type="term" value="F:phosphotransferase activity, for other substituted phosphate groups"/>
    <property type="evidence" value="ECO:0007669"/>
    <property type="project" value="TreeGrafter"/>
</dbReference>
<evidence type="ECO:0000256" key="7">
    <source>
        <dbReference type="ARBA" id="ARBA00022989"/>
    </source>
</evidence>
<dbReference type="Pfam" id="PF02397">
    <property type="entry name" value="Bac_transf"/>
    <property type="match status" value="1"/>
</dbReference>
<evidence type="ECO:0000259" key="10">
    <source>
        <dbReference type="Pfam" id="PF02397"/>
    </source>
</evidence>
<feature type="transmembrane region" description="Helical" evidence="9">
    <location>
        <begin position="270"/>
        <end position="296"/>
    </location>
</feature>
<comment type="caution">
    <text evidence="11">The sequence shown here is derived from an EMBL/GenBank/DDBJ whole genome shotgun (WGS) entry which is preliminary data.</text>
</comment>
<feature type="transmembrane region" description="Helical" evidence="9">
    <location>
        <begin position="57"/>
        <end position="75"/>
    </location>
</feature>
<accession>A0A848C8N3</accession>
<evidence type="ECO:0000256" key="3">
    <source>
        <dbReference type="ARBA" id="ARBA00006464"/>
    </source>
</evidence>
<comment type="subcellular location">
    <subcellularLocation>
        <location evidence="2">Cell membrane</location>
    </subcellularLocation>
    <subcellularLocation>
        <location evidence="1">Membrane</location>
        <topology evidence="1">Multi-pass membrane protein</topology>
    </subcellularLocation>
</comment>
<proteinExistence type="inferred from homology"/>
<feature type="transmembrane region" description="Helical" evidence="9">
    <location>
        <begin position="87"/>
        <end position="104"/>
    </location>
</feature>
<evidence type="ECO:0000256" key="6">
    <source>
        <dbReference type="ARBA" id="ARBA00022692"/>
    </source>
</evidence>
<evidence type="ECO:0000256" key="9">
    <source>
        <dbReference type="SAM" id="Phobius"/>
    </source>
</evidence>
<evidence type="ECO:0000256" key="8">
    <source>
        <dbReference type="ARBA" id="ARBA00023136"/>
    </source>
</evidence>
<dbReference type="RefSeq" id="WP_168935976.1">
    <property type="nucleotide sequence ID" value="NZ_JABAFY010000034.1"/>
</dbReference>
<evidence type="ECO:0000256" key="2">
    <source>
        <dbReference type="ARBA" id="ARBA00004236"/>
    </source>
</evidence>
<evidence type="ECO:0000313" key="12">
    <source>
        <dbReference type="Proteomes" id="UP000522333"/>
    </source>
</evidence>
<dbReference type="InterPro" id="IPR017475">
    <property type="entry name" value="EPS_sugar_tfrase"/>
</dbReference>
<dbReference type="GO" id="GO:0000271">
    <property type="term" value="P:polysaccharide biosynthetic process"/>
    <property type="evidence" value="ECO:0007669"/>
    <property type="project" value="InterPro"/>
</dbReference>
<keyword evidence="8 9" id="KW-0472">Membrane</keyword>
<dbReference type="AlphaFoldDB" id="A0A848C8N3"/>
<keyword evidence="6 9" id="KW-0812">Transmembrane</keyword>
<evidence type="ECO:0000256" key="4">
    <source>
        <dbReference type="ARBA" id="ARBA00022475"/>
    </source>
</evidence>
<dbReference type="Proteomes" id="UP000522333">
    <property type="component" value="Unassembled WGS sequence"/>
</dbReference>
<organism evidence="11 12">
    <name type="scientific">Desulfovibrio piger</name>
    <dbReference type="NCBI Taxonomy" id="901"/>
    <lineage>
        <taxon>Bacteria</taxon>
        <taxon>Pseudomonadati</taxon>
        <taxon>Thermodesulfobacteriota</taxon>
        <taxon>Desulfovibrionia</taxon>
        <taxon>Desulfovibrionales</taxon>
        <taxon>Desulfovibrionaceae</taxon>
        <taxon>Desulfovibrio</taxon>
    </lineage>
</organism>
<keyword evidence="7 9" id="KW-1133">Transmembrane helix</keyword>
<comment type="similarity">
    <text evidence="3">Belongs to the bacterial sugar transferase family.</text>
</comment>